<comment type="caution">
    <text evidence="1">The sequence shown here is derived from an EMBL/GenBank/DDBJ whole genome shotgun (WGS) entry which is preliminary data.</text>
</comment>
<dbReference type="AlphaFoldDB" id="A0A4R9JTT6"/>
<gene>
    <name evidence="1" type="ORF">EHQ58_16205</name>
</gene>
<organism evidence="1 2">
    <name type="scientific">Leptospira ognonensis</name>
    <dbReference type="NCBI Taxonomy" id="2484945"/>
    <lineage>
        <taxon>Bacteria</taxon>
        <taxon>Pseudomonadati</taxon>
        <taxon>Spirochaetota</taxon>
        <taxon>Spirochaetia</taxon>
        <taxon>Leptospirales</taxon>
        <taxon>Leptospiraceae</taxon>
        <taxon>Leptospira</taxon>
    </lineage>
</organism>
<evidence type="ECO:0000313" key="2">
    <source>
        <dbReference type="Proteomes" id="UP000297693"/>
    </source>
</evidence>
<dbReference type="EMBL" id="RQGD01000046">
    <property type="protein sequence ID" value="TGL56183.1"/>
    <property type="molecule type" value="Genomic_DNA"/>
</dbReference>
<dbReference type="Proteomes" id="UP000297693">
    <property type="component" value="Unassembled WGS sequence"/>
</dbReference>
<sequence length="203" mass="23700">MRNTIGYKIENKSSSVRDLLIRKMSVRILSYHQNMEVGSDSMENLEKCFEAAIVNSGKYSNIIFESESDSLSKDQAEISFFVEDTWKFSYYKNPSYLTGIFFLPFNDKEGEAQLFWPGIIPATYPYSTMLPFLPKAGKVSLTLNLTIYRNGIIMEEIKISDALEYQTFFWGIYRITDAEFTSTLLYPRVFDRLTYDLRKMKME</sequence>
<name>A0A4R9JTT6_9LEPT</name>
<reference evidence="1" key="1">
    <citation type="journal article" date="2019" name="PLoS Negl. Trop. Dis.">
        <title>Revisiting the worldwide diversity of Leptospira species in the environment.</title>
        <authorList>
            <person name="Vincent A.T."/>
            <person name="Schiettekatte O."/>
            <person name="Bourhy P."/>
            <person name="Veyrier F.J."/>
            <person name="Picardeau M."/>
        </authorList>
    </citation>
    <scope>NUCLEOTIDE SEQUENCE [LARGE SCALE GENOMIC DNA]</scope>
    <source>
        <strain evidence="1">201702476</strain>
    </source>
</reference>
<accession>A0A4R9JTT6</accession>
<keyword evidence="2" id="KW-1185">Reference proteome</keyword>
<proteinExistence type="predicted"/>
<evidence type="ECO:0000313" key="1">
    <source>
        <dbReference type="EMBL" id="TGL56183.1"/>
    </source>
</evidence>
<protein>
    <submittedName>
        <fullName evidence="1">Uncharacterized protein</fullName>
    </submittedName>
</protein>